<dbReference type="GO" id="GO:0005634">
    <property type="term" value="C:nucleus"/>
    <property type="evidence" value="ECO:0007669"/>
    <property type="project" value="TreeGrafter"/>
</dbReference>
<dbReference type="InterPro" id="IPR001005">
    <property type="entry name" value="SANT/Myb"/>
</dbReference>
<dbReference type="EMBL" id="KI546100">
    <property type="protein sequence ID" value="EST45195.1"/>
    <property type="molecule type" value="Genomic_DNA"/>
</dbReference>
<accession>V6LKP8</accession>
<dbReference type="Proteomes" id="UP000018208">
    <property type="component" value="Unassembled WGS sequence"/>
</dbReference>
<dbReference type="AlphaFoldDB" id="V6LKP8"/>
<gene>
    <name evidence="2" type="ORF">SS50377_14768</name>
    <name evidence="3" type="ORF">SS50377_20140</name>
</gene>
<reference evidence="2 3" key="1">
    <citation type="journal article" date="2014" name="PLoS Genet.">
        <title>The Genome of Spironucleus salmonicida Highlights a Fish Pathogen Adapted to Fluctuating Environments.</title>
        <authorList>
            <person name="Xu F."/>
            <person name="Jerlstrom-Hultqvist J."/>
            <person name="Einarsson E."/>
            <person name="Astvaldsson A."/>
            <person name="Svard S.G."/>
            <person name="Andersson J.O."/>
        </authorList>
    </citation>
    <scope>NUCLEOTIDE SEQUENCE</scope>
    <source>
        <strain evidence="3">ATCC 50377</strain>
    </source>
</reference>
<keyword evidence="2" id="KW-0238">DNA-binding</keyword>
<dbReference type="InterPro" id="IPR009057">
    <property type="entry name" value="Homeodomain-like_sf"/>
</dbReference>
<organism evidence="2">
    <name type="scientific">Spironucleus salmonicida</name>
    <dbReference type="NCBI Taxonomy" id="348837"/>
    <lineage>
        <taxon>Eukaryota</taxon>
        <taxon>Metamonada</taxon>
        <taxon>Diplomonadida</taxon>
        <taxon>Hexamitidae</taxon>
        <taxon>Hexamitinae</taxon>
        <taxon>Spironucleus</taxon>
    </lineage>
</organism>
<dbReference type="SMART" id="SM00717">
    <property type="entry name" value="SANT"/>
    <property type="match status" value="2"/>
</dbReference>
<sequence length="178" mass="20926">MSIRQYQKFTTDDEDTLINMVNDQLKKSTRINWKPIAATLSKTPRQCYDFYIIRKQSSNKTEKHDWQLEEISQLLDAVQTHGTKWDTIKTEYFPNLTQNQLRNKYYHTTKSSRANSSQNLAQGIGSSVEINQRTLSLNDFFNAQFTQQNNMIYTTQSTVPENLDVFGENVNDMWDDEY</sequence>
<keyword evidence="4" id="KW-1185">Reference proteome</keyword>
<dbReference type="EMBL" id="AUWU02000001">
    <property type="protein sequence ID" value="KAH0576794.1"/>
    <property type="molecule type" value="Genomic_DNA"/>
</dbReference>
<evidence type="ECO:0000313" key="2">
    <source>
        <dbReference type="EMBL" id="EST45195.1"/>
    </source>
</evidence>
<reference evidence="3" key="2">
    <citation type="submission" date="2020-12" db="EMBL/GenBank/DDBJ databases">
        <title>New Spironucleus salmonicida genome in near-complete chromosomes.</title>
        <authorList>
            <person name="Xu F."/>
            <person name="Kurt Z."/>
            <person name="Jimenez-Gonzalez A."/>
            <person name="Astvaldsson A."/>
            <person name="Andersson J.O."/>
            <person name="Svard S.G."/>
        </authorList>
    </citation>
    <scope>NUCLEOTIDE SEQUENCE</scope>
    <source>
        <strain evidence="3">ATCC 50377</strain>
    </source>
</reference>
<dbReference type="VEuPathDB" id="GiardiaDB:SS50377_20140"/>
<dbReference type="SUPFAM" id="SSF46689">
    <property type="entry name" value="Homeodomain-like"/>
    <property type="match status" value="1"/>
</dbReference>
<evidence type="ECO:0000259" key="1">
    <source>
        <dbReference type="PROSITE" id="PS50090"/>
    </source>
</evidence>
<dbReference type="Gene3D" id="1.10.10.60">
    <property type="entry name" value="Homeodomain-like"/>
    <property type="match status" value="1"/>
</dbReference>
<dbReference type="OrthoDB" id="2143914at2759"/>
<dbReference type="CDD" id="cd00167">
    <property type="entry name" value="SANT"/>
    <property type="match status" value="1"/>
</dbReference>
<dbReference type="PANTHER" id="PTHR45614">
    <property type="entry name" value="MYB PROTEIN-RELATED"/>
    <property type="match status" value="1"/>
</dbReference>
<proteinExistence type="predicted"/>
<dbReference type="PROSITE" id="PS50090">
    <property type="entry name" value="MYB_LIKE"/>
    <property type="match status" value="1"/>
</dbReference>
<feature type="domain" description="Myb-like" evidence="1">
    <location>
        <begin position="58"/>
        <end position="109"/>
    </location>
</feature>
<name>V6LKP8_9EUKA</name>
<dbReference type="InterPro" id="IPR050560">
    <property type="entry name" value="MYB_TF"/>
</dbReference>
<evidence type="ECO:0000313" key="3">
    <source>
        <dbReference type="EMBL" id="KAH0576794.1"/>
    </source>
</evidence>
<protein>
    <submittedName>
        <fullName evidence="2">Myb-like DNA-binding domain-containing protein</fullName>
    </submittedName>
</protein>
<evidence type="ECO:0000313" key="4">
    <source>
        <dbReference type="Proteomes" id="UP000018208"/>
    </source>
</evidence>
<dbReference type="GO" id="GO:0000978">
    <property type="term" value="F:RNA polymerase II cis-regulatory region sequence-specific DNA binding"/>
    <property type="evidence" value="ECO:0007669"/>
    <property type="project" value="TreeGrafter"/>
</dbReference>
<dbReference type="Pfam" id="PF00249">
    <property type="entry name" value="Myb_DNA-binding"/>
    <property type="match status" value="1"/>
</dbReference>
<dbReference type="GO" id="GO:0000981">
    <property type="term" value="F:DNA-binding transcription factor activity, RNA polymerase II-specific"/>
    <property type="evidence" value="ECO:0007669"/>
    <property type="project" value="TreeGrafter"/>
</dbReference>